<gene>
    <name evidence="2" type="ORF">SAMN05661086_02403</name>
</gene>
<feature type="domain" description="Beta-lactamase-related" evidence="1">
    <location>
        <begin position="45"/>
        <end position="319"/>
    </location>
</feature>
<sequence>MIELLEKLNLHTEGMTNIKLSMGIIEGNKVEKYFFDGKNLKREIPNYIYEIGSVTKTFTTGLLCKAINEKKVQLNDCLSKYLGDIVVGKKYPSLLQLATHTSGYTNDFNARTDEISKKIEEELMSVWSGNNERDNLYQYIGENYLLEHIAATNLEEKPYEFLYSNIGMAVLGYALGRAYDKSYEELLMDFIKNDLGLYSTYIDRPLNGYISGYNANNESCGNWLWENSAMKPAGSMYSNLDDMVKYIQIYLSSSIPYLSETHNKSYAISVDNCFEVGLGWIKNGEVTWHNGGTGCFRSFVGFREDKEFGVVLLENYHEKNKITIDTIGMDILNMVLE</sequence>
<reference evidence="2 3" key="1">
    <citation type="submission" date="2016-10" db="EMBL/GenBank/DDBJ databases">
        <authorList>
            <person name="de Groot N.N."/>
        </authorList>
    </citation>
    <scope>NUCLEOTIDE SEQUENCE [LARGE SCALE GENOMIC DNA]</scope>
    <source>
        <strain evidence="2 3">743A</strain>
    </source>
</reference>
<dbReference type="InterPro" id="IPR050491">
    <property type="entry name" value="AmpC-like"/>
</dbReference>
<evidence type="ECO:0000313" key="3">
    <source>
        <dbReference type="Proteomes" id="UP000199659"/>
    </source>
</evidence>
<dbReference type="PANTHER" id="PTHR46825">
    <property type="entry name" value="D-ALANYL-D-ALANINE-CARBOXYPEPTIDASE/ENDOPEPTIDASE AMPH"/>
    <property type="match status" value="1"/>
</dbReference>
<dbReference type="AlphaFoldDB" id="A0A1I6KHL7"/>
<dbReference type="Gene3D" id="3.40.710.10">
    <property type="entry name" value="DD-peptidase/beta-lactamase superfamily"/>
    <property type="match status" value="1"/>
</dbReference>
<evidence type="ECO:0000259" key="1">
    <source>
        <dbReference type="Pfam" id="PF00144"/>
    </source>
</evidence>
<name>A0A1I6KHL7_9FIRM</name>
<accession>A0A1I6KHL7</accession>
<proteinExistence type="predicted"/>
<dbReference type="InterPro" id="IPR001466">
    <property type="entry name" value="Beta-lactam-related"/>
</dbReference>
<dbReference type="Pfam" id="PF00144">
    <property type="entry name" value="Beta-lactamase"/>
    <property type="match status" value="1"/>
</dbReference>
<dbReference type="InterPro" id="IPR012338">
    <property type="entry name" value="Beta-lactam/transpept-like"/>
</dbReference>
<dbReference type="EMBL" id="FOYZ01000009">
    <property type="protein sequence ID" value="SFR90360.1"/>
    <property type="molecule type" value="Genomic_DNA"/>
</dbReference>
<dbReference type="RefSeq" id="WP_092561091.1">
    <property type="nucleotide sequence ID" value="NZ_FOYZ01000009.1"/>
</dbReference>
<protein>
    <submittedName>
        <fullName evidence="2">Beta-lactamase class C</fullName>
    </submittedName>
</protein>
<dbReference type="STRING" id="37658.SAMN05661086_02403"/>
<dbReference type="PANTHER" id="PTHR46825:SF8">
    <property type="entry name" value="BETA-LACTAMASE-RELATED"/>
    <property type="match status" value="1"/>
</dbReference>
<dbReference type="OrthoDB" id="9797709at2"/>
<dbReference type="SUPFAM" id="SSF56601">
    <property type="entry name" value="beta-lactamase/transpeptidase-like"/>
    <property type="match status" value="1"/>
</dbReference>
<evidence type="ECO:0000313" key="2">
    <source>
        <dbReference type="EMBL" id="SFR90360.1"/>
    </source>
</evidence>
<keyword evidence="3" id="KW-1185">Reference proteome</keyword>
<dbReference type="Proteomes" id="UP000199659">
    <property type="component" value="Unassembled WGS sequence"/>
</dbReference>
<organism evidence="2 3">
    <name type="scientific">Anaeromicropila populeti</name>
    <dbReference type="NCBI Taxonomy" id="37658"/>
    <lineage>
        <taxon>Bacteria</taxon>
        <taxon>Bacillati</taxon>
        <taxon>Bacillota</taxon>
        <taxon>Clostridia</taxon>
        <taxon>Lachnospirales</taxon>
        <taxon>Lachnospiraceae</taxon>
        <taxon>Anaeromicropila</taxon>
    </lineage>
</organism>